<evidence type="ECO:0000313" key="3">
    <source>
        <dbReference type="EMBL" id="KKK48321.1"/>
    </source>
</evidence>
<dbReference type="AlphaFoldDB" id="A0A0F8YJN4"/>
<gene>
    <name evidence="3" type="ORF">LCGC14_3146290</name>
</gene>
<comment type="caution">
    <text evidence="3">The sequence shown here is derived from an EMBL/GenBank/DDBJ whole genome shotgun (WGS) entry which is preliminary data.</text>
</comment>
<sequence length="153" mass="17455">MIYQNEYAQLLEICRQITSHRQMLAKPRLEQLILEHVDDQVTNPQLLSHLIAESVMRRIDRQLVESKNIFVQEFDIPQTELFYSMAEAVPMVYAGHHLANQYLERAVSDLRSFTILDIGIGNGGQVERLLDALAVNQGKLEAVQIIGLVVFLP</sequence>
<organism evidence="3">
    <name type="scientific">marine sediment metagenome</name>
    <dbReference type="NCBI Taxonomy" id="412755"/>
    <lineage>
        <taxon>unclassified sequences</taxon>
        <taxon>metagenomes</taxon>
        <taxon>ecological metagenomes</taxon>
    </lineage>
</organism>
<protein>
    <submittedName>
        <fullName evidence="3">Uncharacterized protein</fullName>
    </submittedName>
</protein>
<proteinExistence type="predicted"/>
<evidence type="ECO:0000256" key="2">
    <source>
        <dbReference type="ARBA" id="ARBA00023163"/>
    </source>
</evidence>
<keyword evidence="1" id="KW-0805">Transcription regulation</keyword>
<dbReference type="Pfam" id="PF03514">
    <property type="entry name" value="GRAS"/>
    <property type="match status" value="1"/>
</dbReference>
<dbReference type="EMBL" id="LAZR01069125">
    <property type="protein sequence ID" value="KKK48321.1"/>
    <property type="molecule type" value="Genomic_DNA"/>
</dbReference>
<dbReference type="PROSITE" id="PS50985">
    <property type="entry name" value="GRAS"/>
    <property type="match status" value="1"/>
</dbReference>
<reference evidence="3" key="1">
    <citation type="journal article" date="2015" name="Nature">
        <title>Complex archaea that bridge the gap between prokaryotes and eukaryotes.</title>
        <authorList>
            <person name="Spang A."/>
            <person name="Saw J.H."/>
            <person name="Jorgensen S.L."/>
            <person name="Zaremba-Niedzwiedzka K."/>
            <person name="Martijn J."/>
            <person name="Lind A.E."/>
            <person name="van Eijk R."/>
            <person name="Schleper C."/>
            <person name="Guy L."/>
            <person name="Ettema T.J."/>
        </authorList>
    </citation>
    <scope>NUCLEOTIDE SEQUENCE</scope>
</reference>
<evidence type="ECO:0000256" key="1">
    <source>
        <dbReference type="ARBA" id="ARBA00023015"/>
    </source>
</evidence>
<accession>A0A0F8YJN4</accession>
<dbReference type="InterPro" id="IPR005202">
    <property type="entry name" value="TF_GRAS"/>
</dbReference>
<name>A0A0F8YJN4_9ZZZZ</name>
<keyword evidence="2" id="KW-0804">Transcription</keyword>